<evidence type="ECO:0000256" key="2">
    <source>
        <dbReference type="ARBA" id="ARBA00023125"/>
    </source>
</evidence>
<name>A0A1V2BTU9_RAOTE</name>
<keyword evidence="1" id="KW-0805">Transcription regulation</keyword>
<evidence type="ECO:0000313" key="5">
    <source>
        <dbReference type="Proteomes" id="UP000267630"/>
    </source>
</evidence>
<dbReference type="SUPFAM" id="SSF46785">
    <property type="entry name" value="Winged helix' DNA-binding domain"/>
    <property type="match status" value="1"/>
</dbReference>
<dbReference type="Gene3D" id="1.10.10.10">
    <property type="entry name" value="Winged helix-like DNA-binding domain superfamily/Winged helix DNA-binding domain"/>
    <property type="match status" value="1"/>
</dbReference>
<dbReference type="Pfam" id="PF07729">
    <property type="entry name" value="FCD"/>
    <property type="match status" value="1"/>
</dbReference>
<gene>
    <name evidence="4" type="primary">mcbR</name>
    <name evidence="4" type="ORF">NCTC9997_04181</name>
</gene>
<dbReference type="InterPro" id="IPR000524">
    <property type="entry name" value="Tscrpt_reg_HTH_GntR"/>
</dbReference>
<dbReference type="PANTHER" id="PTHR43537">
    <property type="entry name" value="TRANSCRIPTIONAL REGULATOR, GNTR FAMILY"/>
    <property type="match status" value="1"/>
</dbReference>
<sequence length="238" mass="25989">MSHENRLHAAPGLQDKDEAIYQALMTAIVEHQLPPGSKLPEEALAEVFGVSRTGIRKVLQRLAAVQMVTLTPKRGAQVASPTEEEAREIFRTRELLEVANLPDVLARCQPPHLAALEAIIRQEQQAHEACNGPAAIRYSAEFHIQLQAISANQVLTEMVTRLSQRSSLAVAAWGSPWRQGCRCDDHGQLIGLLRAGELQPLSAALTHHFAHIVASLRFDTAGVSLPDFAGLFAGYKES</sequence>
<dbReference type="InterPro" id="IPR011711">
    <property type="entry name" value="GntR_C"/>
</dbReference>
<dbReference type="SMART" id="SM00895">
    <property type="entry name" value="FCD"/>
    <property type="match status" value="1"/>
</dbReference>
<dbReference type="SMART" id="SM00345">
    <property type="entry name" value="HTH_GNTR"/>
    <property type="match status" value="1"/>
</dbReference>
<dbReference type="SUPFAM" id="SSF48008">
    <property type="entry name" value="GntR ligand-binding domain-like"/>
    <property type="match status" value="1"/>
</dbReference>
<dbReference type="PANTHER" id="PTHR43537:SF53">
    <property type="entry name" value="HTH-TYPE TRANSCRIPTIONAL REPRESSOR NANR"/>
    <property type="match status" value="1"/>
</dbReference>
<organism evidence="4 5">
    <name type="scientific">Raoultella terrigena</name>
    <name type="common">Klebsiella terrigena</name>
    <dbReference type="NCBI Taxonomy" id="577"/>
    <lineage>
        <taxon>Bacteria</taxon>
        <taxon>Pseudomonadati</taxon>
        <taxon>Pseudomonadota</taxon>
        <taxon>Gammaproteobacteria</taxon>
        <taxon>Enterobacterales</taxon>
        <taxon>Enterobacteriaceae</taxon>
        <taxon>Klebsiella/Raoultella group</taxon>
        <taxon>Raoultella</taxon>
    </lineage>
</organism>
<reference evidence="4 5" key="1">
    <citation type="submission" date="2018-12" db="EMBL/GenBank/DDBJ databases">
        <authorList>
            <consortium name="Pathogen Informatics"/>
        </authorList>
    </citation>
    <scope>NUCLEOTIDE SEQUENCE [LARGE SCALE GENOMIC DNA]</scope>
    <source>
        <strain evidence="4 5">NCTC9997</strain>
    </source>
</reference>
<dbReference type="GO" id="GO:0003700">
    <property type="term" value="F:DNA-binding transcription factor activity"/>
    <property type="evidence" value="ECO:0007669"/>
    <property type="project" value="InterPro"/>
</dbReference>
<evidence type="ECO:0000313" key="4">
    <source>
        <dbReference type="EMBL" id="VED52203.1"/>
    </source>
</evidence>
<dbReference type="Gene3D" id="1.20.120.530">
    <property type="entry name" value="GntR ligand-binding domain-like"/>
    <property type="match status" value="1"/>
</dbReference>
<evidence type="ECO:0000256" key="1">
    <source>
        <dbReference type="ARBA" id="ARBA00023015"/>
    </source>
</evidence>
<dbReference type="AlphaFoldDB" id="A0A1V2BTU9"/>
<evidence type="ECO:0000256" key="3">
    <source>
        <dbReference type="ARBA" id="ARBA00023163"/>
    </source>
</evidence>
<dbReference type="InterPro" id="IPR008920">
    <property type="entry name" value="TF_FadR/GntR_C"/>
</dbReference>
<dbReference type="CDD" id="cd07377">
    <property type="entry name" value="WHTH_GntR"/>
    <property type="match status" value="1"/>
</dbReference>
<dbReference type="EMBL" id="LR134253">
    <property type="protein sequence ID" value="VED52203.1"/>
    <property type="molecule type" value="Genomic_DNA"/>
</dbReference>
<accession>A0A1V2BTU9</accession>
<keyword evidence="2" id="KW-0238">DNA-binding</keyword>
<dbReference type="InterPro" id="IPR036388">
    <property type="entry name" value="WH-like_DNA-bd_sf"/>
</dbReference>
<keyword evidence="5" id="KW-1185">Reference proteome</keyword>
<dbReference type="InterPro" id="IPR036390">
    <property type="entry name" value="WH_DNA-bd_sf"/>
</dbReference>
<dbReference type="PROSITE" id="PS50949">
    <property type="entry name" value="HTH_GNTR"/>
    <property type="match status" value="1"/>
</dbReference>
<dbReference type="GO" id="GO:0003677">
    <property type="term" value="F:DNA binding"/>
    <property type="evidence" value="ECO:0007669"/>
    <property type="project" value="UniProtKB-KW"/>
</dbReference>
<proteinExistence type="predicted"/>
<dbReference type="RefSeq" id="WP_076945138.1">
    <property type="nucleotide sequence ID" value="NZ_JAUBKX010000004.1"/>
</dbReference>
<dbReference type="Proteomes" id="UP000267630">
    <property type="component" value="Chromosome 3"/>
</dbReference>
<protein>
    <submittedName>
        <fullName evidence="4">GntR family transcriptional regulator</fullName>
    </submittedName>
</protein>
<keyword evidence="3" id="KW-0804">Transcription</keyword>
<dbReference type="Pfam" id="PF00392">
    <property type="entry name" value="GntR"/>
    <property type="match status" value="1"/>
</dbReference>